<dbReference type="InterPro" id="IPR009075">
    <property type="entry name" value="AcylCo_DH/oxidase_C"/>
</dbReference>
<dbReference type="SUPFAM" id="SSF47203">
    <property type="entry name" value="Acyl-CoA dehydrogenase C-terminal domain-like"/>
    <property type="match status" value="1"/>
</dbReference>
<evidence type="ECO:0000259" key="7">
    <source>
        <dbReference type="Pfam" id="PF02771"/>
    </source>
</evidence>
<dbReference type="PANTHER" id="PTHR43884:SF20">
    <property type="entry name" value="ACYL-COA DEHYDROGENASE FADE28"/>
    <property type="match status" value="1"/>
</dbReference>
<dbReference type="SUPFAM" id="SSF56645">
    <property type="entry name" value="Acyl-CoA dehydrogenase NM domain-like"/>
    <property type="match status" value="1"/>
</dbReference>
<accession>A0A558DK14</accession>
<keyword evidence="4" id="KW-0274">FAD</keyword>
<evidence type="ECO:0000259" key="6">
    <source>
        <dbReference type="Pfam" id="PF00441"/>
    </source>
</evidence>
<evidence type="ECO:0000256" key="3">
    <source>
        <dbReference type="ARBA" id="ARBA00022630"/>
    </source>
</evidence>
<dbReference type="Pfam" id="PF00441">
    <property type="entry name" value="Acyl-CoA_dh_1"/>
    <property type="match status" value="1"/>
</dbReference>
<comment type="caution">
    <text evidence="8">The sequence shown here is derived from an EMBL/GenBank/DDBJ whole genome shotgun (WGS) entry which is preliminary data.</text>
</comment>
<organism evidence="8 9">
    <name type="scientific">Amycolatopsis rhizosphaerae</name>
    <dbReference type="NCBI Taxonomy" id="2053003"/>
    <lineage>
        <taxon>Bacteria</taxon>
        <taxon>Bacillati</taxon>
        <taxon>Actinomycetota</taxon>
        <taxon>Actinomycetes</taxon>
        <taxon>Pseudonocardiales</taxon>
        <taxon>Pseudonocardiaceae</taxon>
        <taxon>Amycolatopsis</taxon>
    </lineage>
</organism>
<dbReference type="InterPro" id="IPR013786">
    <property type="entry name" value="AcylCoA_DH/ox_N"/>
</dbReference>
<reference evidence="8 9" key="1">
    <citation type="submission" date="2019-07" db="EMBL/GenBank/DDBJ databases">
        <authorList>
            <person name="Duangmal K."/>
            <person name="Teo W.F.A."/>
        </authorList>
    </citation>
    <scope>NUCLEOTIDE SEQUENCE [LARGE SCALE GENOMIC DNA]</scope>
    <source>
        <strain evidence="8 9">TBRC 6029</strain>
    </source>
</reference>
<name>A0A558DK14_9PSEU</name>
<feature type="domain" description="Acyl-CoA dehydrogenase/oxidase N-terminal" evidence="7">
    <location>
        <begin position="6"/>
        <end position="99"/>
    </location>
</feature>
<dbReference type="Pfam" id="PF02771">
    <property type="entry name" value="Acyl-CoA_dh_N"/>
    <property type="match status" value="1"/>
</dbReference>
<evidence type="ECO:0000256" key="5">
    <source>
        <dbReference type="ARBA" id="ARBA00023002"/>
    </source>
</evidence>
<keyword evidence="5" id="KW-0560">Oxidoreductase</keyword>
<dbReference type="AlphaFoldDB" id="A0A558DK14"/>
<dbReference type="InterPro" id="IPR046373">
    <property type="entry name" value="Acyl-CoA_Oxase/DH_mid-dom_sf"/>
</dbReference>
<dbReference type="PANTHER" id="PTHR43884">
    <property type="entry name" value="ACYL-COA DEHYDROGENASE"/>
    <property type="match status" value="1"/>
</dbReference>
<sequence>MTFTVEQEALRDTVRSVLQRHAEPWKLLCDQVGVAALLIPESHGGLGASLREAQVVAEELGRALSPAPFLGSGVLATQAILETGDEEAAARLLPLLAEGAVAALAWTSAEGTWDPSRAAFTASGSVVDGHARYVLDGDIADVLLVVADTGGELGLFEVDLQQARRRHTPAMDETRRLADIELTAVQAVRIGSGDFRRGLGRTRDLACAVLAAEQAGAATRALEITISYTKQRKQFGRPIGGFQALKHRMADMYVATETARSAAYATSEPNADLPRLAAVARAYCSEAFSAVAAEMVQLHGGIAITWEHEAHRFFKRAHGTAQLFGQPHHHLRRVVPVGT</sequence>
<dbReference type="GO" id="GO:0003995">
    <property type="term" value="F:acyl-CoA dehydrogenase activity"/>
    <property type="evidence" value="ECO:0007669"/>
    <property type="project" value="TreeGrafter"/>
</dbReference>
<comment type="cofactor">
    <cofactor evidence="1">
        <name>FAD</name>
        <dbReference type="ChEBI" id="CHEBI:57692"/>
    </cofactor>
</comment>
<protein>
    <submittedName>
        <fullName evidence="8">Acyl-CoA dehydrogenase</fullName>
    </submittedName>
</protein>
<dbReference type="Gene3D" id="1.20.140.10">
    <property type="entry name" value="Butyryl-CoA Dehydrogenase, subunit A, domain 3"/>
    <property type="match status" value="1"/>
</dbReference>
<dbReference type="InterPro" id="IPR037069">
    <property type="entry name" value="AcylCoA_DH/ox_N_sf"/>
</dbReference>
<dbReference type="InterPro" id="IPR009100">
    <property type="entry name" value="AcylCoA_DH/oxidase_NM_dom_sf"/>
</dbReference>
<evidence type="ECO:0000256" key="2">
    <source>
        <dbReference type="ARBA" id="ARBA00009347"/>
    </source>
</evidence>
<dbReference type="Gene3D" id="2.40.110.10">
    <property type="entry name" value="Butyryl-CoA Dehydrogenase, subunit A, domain 2"/>
    <property type="match status" value="1"/>
</dbReference>
<dbReference type="InterPro" id="IPR036250">
    <property type="entry name" value="AcylCo_DH-like_C"/>
</dbReference>
<dbReference type="RefSeq" id="WP_144585718.1">
    <property type="nucleotide sequence ID" value="NZ_VJWX01000014.1"/>
</dbReference>
<dbReference type="EMBL" id="VJWX01000014">
    <property type="protein sequence ID" value="TVT61337.1"/>
    <property type="molecule type" value="Genomic_DNA"/>
</dbReference>
<dbReference type="Proteomes" id="UP000320011">
    <property type="component" value="Unassembled WGS sequence"/>
</dbReference>
<proteinExistence type="inferred from homology"/>
<gene>
    <name evidence="8" type="ORF">FNH05_03070</name>
</gene>
<dbReference type="GO" id="GO:0050660">
    <property type="term" value="F:flavin adenine dinucleotide binding"/>
    <property type="evidence" value="ECO:0007669"/>
    <property type="project" value="InterPro"/>
</dbReference>
<dbReference type="Gene3D" id="1.10.540.10">
    <property type="entry name" value="Acyl-CoA dehydrogenase/oxidase, N-terminal domain"/>
    <property type="match status" value="1"/>
</dbReference>
<comment type="similarity">
    <text evidence="2">Belongs to the acyl-CoA dehydrogenase family.</text>
</comment>
<evidence type="ECO:0000313" key="9">
    <source>
        <dbReference type="Proteomes" id="UP000320011"/>
    </source>
</evidence>
<reference evidence="8 9" key="2">
    <citation type="submission" date="2019-08" db="EMBL/GenBank/DDBJ databases">
        <title>Amycolatopsis acidicola sp. nov., isolated from peat swamp forest soil.</title>
        <authorList>
            <person name="Srisuk N."/>
        </authorList>
    </citation>
    <scope>NUCLEOTIDE SEQUENCE [LARGE SCALE GENOMIC DNA]</scope>
    <source>
        <strain evidence="8 9">TBRC 6029</strain>
    </source>
</reference>
<keyword evidence="9" id="KW-1185">Reference proteome</keyword>
<evidence type="ECO:0000313" key="8">
    <source>
        <dbReference type="EMBL" id="TVT61337.1"/>
    </source>
</evidence>
<evidence type="ECO:0000256" key="4">
    <source>
        <dbReference type="ARBA" id="ARBA00022827"/>
    </source>
</evidence>
<evidence type="ECO:0000256" key="1">
    <source>
        <dbReference type="ARBA" id="ARBA00001974"/>
    </source>
</evidence>
<feature type="domain" description="Acyl-CoA dehydrogenase/oxidase C-terminal" evidence="6">
    <location>
        <begin position="209"/>
        <end position="326"/>
    </location>
</feature>
<keyword evidence="3" id="KW-0285">Flavoprotein</keyword>
<dbReference type="OrthoDB" id="8677713at2"/>